<feature type="compositionally biased region" description="Basic and acidic residues" evidence="1">
    <location>
        <begin position="196"/>
        <end position="213"/>
    </location>
</feature>
<evidence type="ECO:0000313" key="3">
    <source>
        <dbReference type="Proteomes" id="UP001629113"/>
    </source>
</evidence>
<sequence length="436" mass="48568">MPHYENLSIFRTIDVADTAQMSRVTLKIKQILKDTHDASASVLLQQLGGNPARVVSRIVTAIKLNPEYPLLQNLMEWLVDPSTKLSESQRVREIVDIIEEDVFMNPAFHPEQYAKAESDFQKLSKKPTSLETDKEREIPDSDAQTSSSSEDEEDTHENSASQKSTNSSISHVKESSEETTRHKTDVDGMGGADANSGKRQEHATTRTQEEERKKKTATRKAKQPERKPGKSKATLKEIAPAVLEVYKATISRKKVKPATNTVPKKPPHTRSKAAPKKDSKDGTTPAINEKKEIVKIPKTVEGRELECVVEKKPAKEKTSSQAAGRARGLAEEGVKAEIKKASVGSIPRATRSQQPAAKSKIVILKVDVNKLAELKEHKPPQKSTSAIRTRTKVKLEEDKTIVLPETLHPSKKRKFVNIGAEDDRMQDGRRLLRPRN</sequence>
<feature type="region of interest" description="Disordered" evidence="1">
    <location>
        <begin position="116"/>
        <end position="295"/>
    </location>
</feature>
<dbReference type="Proteomes" id="UP001629113">
    <property type="component" value="Unassembled WGS sequence"/>
</dbReference>
<feature type="compositionally biased region" description="Polar residues" evidence="1">
    <location>
        <begin position="160"/>
        <end position="170"/>
    </location>
</feature>
<organism evidence="2 3">
    <name type="scientific">Phlyctema vagabunda</name>
    <dbReference type="NCBI Taxonomy" id="108571"/>
    <lineage>
        <taxon>Eukaryota</taxon>
        <taxon>Fungi</taxon>
        <taxon>Dikarya</taxon>
        <taxon>Ascomycota</taxon>
        <taxon>Pezizomycotina</taxon>
        <taxon>Leotiomycetes</taxon>
        <taxon>Helotiales</taxon>
        <taxon>Dermateaceae</taxon>
        <taxon>Phlyctema</taxon>
    </lineage>
</organism>
<comment type="caution">
    <text evidence="2">The sequence shown here is derived from an EMBL/GenBank/DDBJ whole genome shotgun (WGS) entry which is preliminary data.</text>
</comment>
<evidence type="ECO:0000256" key="1">
    <source>
        <dbReference type="SAM" id="MobiDB-lite"/>
    </source>
</evidence>
<name>A0ABR4PS44_9HELO</name>
<feature type="compositionally biased region" description="Basic and acidic residues" evidence="1">
    <location>
        <begin position="171"/>
        <end position="186"/>
    </location>
</feature>
<dbReference type="EMBL" id="JBFCZG010000002">
    <property type="protein sequence ID" value="KAL3426008.1"/>
    <property type="molecule type" value="Genomic_DNA"/>
</dbReference>
<reference evidence="2 3" key="1">
    <citation type="submission" date="2024-06" db="EMBL/GenBank/DDBJ databases">
        <title>Complete genome of Phlyctema vagabunda strain 19-DSS-EL-015.</title>
        <authorList>
            <person name="Fiorenzani C."/>
        </authorList>
    </citation>
    <scope>NUCLEOTIDE SEQUENCE [LARGE SCALE GENOMIC DNA]</scope>
    <source>
        <strain evidence="2 3">19-DSS-EL-015</strain>
    </source>
</reference>
<proteinExistence type="predicted"/>
<feature type="compositionally biased region" description="Basic residues" evidence="1">
    <location>
        <begin position="265"/>
        <end position="274"/>
    </location>
</feature>
<protein>
    <submittedName>
        <fullName evidence="2">Uncharacterized protein</fullName>
    </submittedName>
</protein>
<accession>A0ABR4PS44</accession>
<feature type="region of interest" description="Disordered" evidence="1">
    <location>
        <begin position="310"/>
        <end position="333"/>
    </location>
</feature>
<evidence type="ECO:0000313" key="2">
    <source>
        <dbReference type="EMBL" id="KAL3426008.1"/>
    </source>
</evidence>
<keyword evidence="3" id="KW-1185">Reference proteome</keyword>
<gene>
    <name evidence="2" type="ORF">PVAG01_02799</name>
</gene>